<name>A0A7X0H8B3_9BACT</name>
<dbReference type="Pfam" id="PF18146">
    <property type="entry name" value="CinA_KH"/>
    <property type="match status" value="1"/>
</dbReference>
<dbReference type="NCBIfam" id="TIGR00200">
    <property type="entry name" value="cinA_nterm"/>
    <property type="match status" value="1"/>
</dbReference>
<comment type="caution">
    <text evidence="3">The sequence shown here is derived from an EMBL/GenBank/DDBJ whole genome shotgun (WGS) entry which is preliminary data.</text>
</comment>
<dbReference type="Gene3D" id="3.40.980.10">
    <property type="entry name" value="MoaB/Mog-like domain"/>
    <property type="match status" value="1"/>
</dbReference>
<evidence type="ECO:0000313" key="3">
    <source>
        <dbReference type="EMBL" id="MBB6431142.1"/>
    </source>
</evidence>
<dbReference type="InterPro" id="IPR041424">
    <property type="entry name" value="CinA_KH"/>
</dbReference>
<dbReference type="PANTHER" id="PTHR13939:SF0">
    <property type="entry name" value="NMN AMIDOHYDROLASE-LIKE PROTEIN YFAY"/>
    <property type="match status" value="1"/>
</dbReference>
<dbReference type="HAMAP" id="MF_00226_B">
    <property type="entry name" value="CinA_B"/>
    <property type="match status" value="1"/>
</dbReference>
<dbReference type="PANTHER" id="PTHR13939">
    <property type="entry name" value="NICOTINAMIDE-NUCLEOTIDE AMIDOHYDROLASE PNCC"/>
    <property type="match status" value="1"/>
</dbReference>
<keyword evidence="3" id="KW-0378">Hydrolase</keyword>
<dbReference type="SUPFAM" id="SSF53218">
    <property type="entry name" value="Molybdenum cofactor biosynthesis proteins"/>
    <property type="match status" value="1"/>
</dbReference>
<dbReference type="Pfam" id="PF00994">
    <property type="entry name" value="MoCF_biosynth"/>
    <property type="match status" value="1"/>
</dbReference>
<evidence type="ECO:0000256" key="1">
    <source>
        <dbReference type="HAMAP-Rule" id="MF_00226"/>
    </source>
</evidence>
<dbReference type="InterPro" id="IPR001453">
    <property type="entry name" value="MoaB/Mog_dom"/>
</dbReference>
<dbReference type="Pfam" id="PF02464">
    <property type="entry name" value="CinA"/>
    <property type="match status" value="1"/>
</dbReference>
<proteinExistence type="inferred from homology"/>
<evidence type="ECO:0000313" key="4">
    <source>
        <dbReference type="Proteomes" id="UP000541810"/>
    </source>
</evidence>
<accession>A0A7X0H8B3</accession>
<dbReference type="EMBL" id="JACHGY010000001">
    <property type="protein sequence ID" value="MBB6431142.1"/>
    <property type="molecule type" value="Genomic_DNA"/>
</dbReference>
<dbReference type="SUPFAM" id="SSF142433">
    <property type="entry name" value="CinA-like"/>
    <property type="match status" value="1"/>
</dbReference>
<protein>
    <recommendedName>
        <fullName evidence="1">CinA-like protein</fullName>
    </recommendedName>
</protein>
<dbReference type="NCBIfam" id="NF001813">
    <property type="entry name" value="PRK00549.1"/>
    <property type="match status" value="1"/>
</dbReference>
<sequence>MQAILLSIGDELALGQTVDTNSAWAAAKLATLGISTVLHETVSDDQDLIAASIGWASTKADLIVISGGLGPTDDDLTRQALAQAMGVELVEDAESMADLEAFFAKRGYTMADRNRVQAFCPAGATMIANSCGTAPGIRATLNRAEVFVTPGVPREMKAMIEADVIPAVQTKLAEAGAAESKVILATKINTFGYGESDVATRLGDLMQRDRNPVVGTTVSDGICSVRVRAEFPNVDEAQQQLEDTVTKVQDVMGPTVFGRDDTSLQTALVKLLLKEDKTVATAESCTGGMIGSMLTDVPGSSAAYLGGWVTYSNALKTSQLGVRPGVIEAHGAVSKEVVIAMAESAKQRSGVDYAVSVSGVAGPGGGTEEKPVGTVWLGLATPNGTTARLARLIGNRTSVRDRAAKCALQMVRLTLMGEELGHIRWLAKHDV</sequence>
<dbReference type="InterPro" id="IPR050101">
    <property type="entry name" value="CinA"/>
</dbReference>
<organism evidence="3 4">
    <name type="scientific">Algisphaera agarilytica</name>
    <dbReference type="NCBI Taxonomy" id="1385975"/>
    <lineage>
        <taxon>Bacteria</taxon>
        <taxon>Pseudomonadati</taxon>
        <taxon>Planctomycetota</taxon>
        <taxon>Phycisphaerae</taxon>
        <taxon>Phycisphaerales</taxon>
        <taxon>Phycisphaeraceae</taxon>
        <taxon>Algisphaera</taxon>
    </lineage>
</organism>
<dbReference type="InterPro" id="IPR036653">
    <property type="entry name" value="CinA-like_C"/>
</dbReference>
<dbReference type="GO" id="GO:0016787">
    <property type="term" value="F:hydrolase activity"/>
    <property type="evidence" value="ECO:0007669"/>
    <property type="project" value="UniProtKB-KW"/>
</dbReference>
<dbReference type="SMART" id="SM00852">
    <property type="entry name" value="MoCF_biosynth"/>
    <property type="match status" value="1"/>
</dbReference>
<gene>
    <name evidence="3" type="ORF">HNQ40_002948</name>
</gene>
<reference evidence="3 4" key="1">
    <citation type="submission" date="2020-08" db="EMBL/GenBank/DDBJ databases">
        <title>Genomic Encyclopedia of Type Strains, Phase IV (KMG-IV): sequencing the most valuable type-strain genomes for metagenomic binning, comparative biology and taxonomic classification.</title>
        <authorList>
            <person name="Goeker M."/>
        </authorList>
    </citation>
    <scope>NUCLEOTIDE SEQUENCE [LARGE SCALE GENOMIC DNA]</scope>
    <source>
        <strain evidence="3 4">DSM 103725</strain>
    </source>
</reference>
<dbReference type="AlphaFoldDB" id="A0A7X0H8B3"/>
<feature type="domain" description="MoaB/Mog" evidence="2">
    <location>
        <begin position="4"/>
        <end position="171"/>
    </location>
</feature>
<comment type="similarity">
    <text evidence="1">Belongs to the CinA family.</text>
</comment>
<dbReference type="NCBIfam" id="TIGR00199">
    <property type="entry name" value="PncC_domain"/>
    <property type="match status" value="1"/>
</dbReference>
<dbReference type="Gene3D" id="3.30.70.2860">
    <property type="match status" value="1"/>
</dbReference>
<dbReference type="InterPro" id="IPR008136">
    <property type="entry name" value="CinA_C"/>
</dbReference>
<keyword evidence="4" id="KW-1185">Reference proteome</keyword>
<dbReference type="InterPro" id="IPR008135">
    <property type="entry name" value="Competence-induced_CinA"/>
</dbReference>
<dbReference type="RefSeq" id="WP_184678631.1">
    <property type="nucleotide sequence ID" value="NZ_JACHGY010000001.1"/>
</dbReference>
<dbReference type="InterPro" id="IPR036425">
    <property type="entry name" value="MoaB/Mog-like_dom_sf"/>
</dbReference>
<dbReference type="PIRSF" id="PIRSF006728">
    <property type="entry name" value="CinA"/>
    <property type="match status" value="1"/>
</dbReference>
<dbReference type="Gene3D" id="3.90.950.20">
    <property type="entry name" value="CinA-like"/>
    <property type="match status" value="1"/>
</dbReference>
<evidence type="ECO:0000259" key="2">
    <source>
        <dbReference type="SMART" id="SM00852"/>
    </source>
</evidence>
<dbReference type="CDD" id="cd00885">
    <property type="entry name" value="cinA"/>
    <property type="match status" value="1"/>
</dbReference>
<dbReference type="Proteomes" id="UP000541810">
    <property type="component" value="Unassembled WGS sequence"/>
</dbReference>